<gene>
    <name evidence="2" type="ORF">DICPUDRAFT_77160</name>
</gene>
<keyword evidence="1" id="KW-0732">Signal</keyword>
<accession>F0ZFS6</accession>
<dbReference type="GeneID" id="10503670"/>
<feature type="chain" id="PRO_5003265086" evidence="1">
    <location>
        <begin position="24"/>
        <end position="374"/>
    </location>
</feature>
<name>F0ZFS6_DICPU</name>
<proteinExistence type="predicted"/>
<dbReference type="VEuPathDB" id="AmoebaDB:DICPUDRAFT_77160"/>
<dbReference type="EMBL" id="GL871005">
    <property type="protein sequence ID" value="EGC37207.1"/>
    <property type="molecule type" value="Genomic_DNA"/>
</dbReference>
<reference evidence="3" key="1">
    <citation type="journal article" date="2011" name="Genome Biol.">
        <title>Comparative genomics of the social amoebae Dictyostelium discoideum and Dictyostelium purpureum.</title>
        <authorList>
            <consortium name="US DOE Joint Genome Institute (JGI-PGF)"/>
            <person name="Sucgang R."/>
            <person name="Kuo A."/>
            <person name="Tian X."/>
            <person name="Salerno W."/>
            <person name="Parikh A."/>
            <person name="Feasley C.L."/>
            <person name="Dalin E."/>
            <person name="Tu H."/>
            <person name="Huang E."/>
            <person name="Barry K."/>
            <person name="Lindquist E."/>
            <person name="Shapiro H."/>
            <person name="Bruce D."/>
            <person name="Schmutz J."/>
            <person name="Salamov A."/>
            <person name="Fey P."/>
            <person name="Gaudet P."/>
            <person name="Anjard C."/>
            <person name="Babu M.M."/>
            <person name="Basu S."/>
            <person name="Bushmanova Y."/>
            <person name="van der Wel H."/>
            <person name="Katoh-Kurasawa M."/>
            <person name="Dinh C."/>
            <person name="Coutinho P.M."/>
            <person name="Saito T."/>
            <person name="Elias M."/>
            <person name="Schaap P."/>
            <person name="Kay R.R."/>
            <person name="Henrissat B."/>
            <person name="Eichinger L."/>
            <person name="Rivero F."/>
            <person name="Putnam N.H."/>
            <person name="West C.M."/>
            <person name="Loomis W.F."/>
            <person name="Chisholm R.L."/>
            <person name="Shaulsky G."/>
            <person name="Strassmann J.E."/>
            <person name="Queller D.C."/>
            <person name="Kuspa A."/>
            <person name="Grigoriev I.V."/>
        </authorList>
    </citation>
    <scope>NUCLEOTIDE SEQUENCE [LARGE SCALE GENOMIC DNA]</scope>
    <source>
        <strain evidence="3">QSDP1</strain>
    </source>
</reference>
<dbReference type="eggNOG" id="ENOG502RI1A">
    <property type="taxonomic scope" value="Eukaryota"/>
</dbReference>
<organism evidence="2 3">
    <name type="scientific">Dictyostelium purpureum</name>
    <name type="common">Slime mold</name>
    <dbReference type="NCBI Taxonomy" id="5786"/>
    <lineage>
        <taxon>Eukaryota</taxon>
        <taxon>Amoebozoa</taxon>
        <taxon>Evosea</taxon>
        <taxon>Eumycetozoa</taxon>
        <taxon>Dictyostelia</taxon>
        <taxon>Dictyosteliales</taxon>
        <taxon>Dictyosteliaceae</taxon>
        <taxon>Dictyostelium</taxon>
    </lineage>
</organism>
<dbReference type="FunCoup" id="F0ZFS6">
    <property type="interactions" value="936"/>
</dbReference>
<feature type="signal peptide" evidence="1">
    <location>
        <begin position="1"/>
        <end position="23"/>
    </location>
</feature>
<dbReference type="AlphaFoldDB" id="F0ZFS6"/>
<evidence type="ECO:0000313" key="3">
    <source>
        <dbReference type="Proteomes" id="UP000001064"/>
    </source>
</evidence>
<dbReference type="InParanoid" id="F0ZFS6"/>
<keyword evidence="3" id="KW-1185">Reference proteome</keyword>
<protein>
    <submittedName>
        <fullName evidence="2">Uncharacterized protein</fullName>
    </submittedName>
</protein>
<evidence type="ECO:0000313" key="2">
    <source>
        <dbReference type="EMBL" id="EGC37207.1"/>
    </source>
</evidence>
<dbReference type="RefSeq" id="XP_003286258.1">
    <property type="nucleotide sequence ID" value="XM_003286210.1"/>
</dbReference>
<dbReference type="KEGG" id="dpp:DICPUDRAFT_77160"/>
<dbReference type="Proteomes" id="UP000001064">
    <property type="component" value="Unassembled WGS sequence"/>
</dbReference>
<evidence type="ECO:0000256" key="1">
    <source>
        <dbReference type="SAM" id="SignalP"/>
    </source>
</evidence>
<sequence length="374" mass="43238">MNKITLIFMIFIFILVLKNYNRTSNNSDNNNDSDSNNNNAPYYKNNQQYNYLNYPKALEKINFLVLDTPLGNIGEGKRDILFGSYDASERFFNQKTPFSEKEGLNIFHYSPETIWNLILSGLQKNINVSGLVSTRSYNQPIILKNSTLSNFSASGAESVLTKELSRYLDPSFSTLLFPNFSHPNTKDNLIFLINTLGKTYKPLYSNRNSELFLDNSILDTKITLTGKLQDYESIKNHIQLIYEKLSQLIESNTDIPQDKKPLEIANLYNWYEKNSYYIELFIKNLSTPGYKLNIAFSEFISFNTYNTYLNIFIPYSYLPVEIIDENGNNIYPTAVTKIHGGHFGTEIINKNKVCTDSTFIPQIDWILSNYYKQQ</sequence>